<comment type="caution">
    <text evidence="12">The sequence shown here is derived from an EMBL/GenBank/DDBJ whole genome shotgun (WGS) entry which is preliminary data.</text>
</comment>
<dbReference type="AlphaFoldDB" id="A0AAV2TM44"/>
<evidence type="ECO:0000256" key="1">
    <source>
        <dbReference type="ARBA" id="ARBA00004141"/>
    </source>
</evidence>
<dbReference type="PROSITE" id="PS50929">
    <property type="entry name" value="ABC_TM1F"/>
    <property type="match status" value="1"/>
</dbReference>
<proteinExistence type="inferred from homology"/>
<feature type="signal peptide" evidence="10">
    <location>
        <begin position="1"/>
        <end position="23"/>
    </location>
</feature>
<dbReference type="PANTHER" id="PTHR24223:SF456">
    <property type="entry name" value="MULTIDRUG RESISTANCE-ASSOCIATED PROTEIN LETHAL(2)03659"/>
    <property type="match status" value="1"/>
</dbReference>
<dbReference type="GO" id="GO:0016020">
    <property type="term" value="C:membrane"/>
    <property type="evidence" value="ECO:0007669"/>
    <property type="project" value="UniProtKB-SubCell"/>
</dbReference>
<dbReference type="InterPro" id="IPR011527">
    <property type="entry name" value="ABC1_TM_dom"/>
</dbReference>
<evidence type="ECO:0000313" key="13">
    <source>
        <dbReference type="Proteomes" id="UP001497525"/>
    </source>
</evidence>
<evidence type="ECO:0000256" key="3">
    <source>
        <dbReference type="ARBA" id="ARBA00022448"/>
    </source>
</evidence>
<evidence type="ECO:0000256" key="8">
    <source>
        <dbReference type="ARBA" id="ARBA00023136"/>
    </source>
</evidence>
<evidence type="ECO:0000256" key="2">
    <source>
        <dbReference type="ARBA" id="ARBA00009726"/>
    </source>
</evidence>
<dbReference type="EMBL" id="CAXLJL010000379">
    <property type="protein sequence ID" value="CAL5137309.1"/>
    <property type="molecule type" value="Genomic_DNA"/>
</dbReference>
<evidence type="ECO:0000256" key="7">
    <source>
        <dbReference type="ARBA" id="ARBA00022989"/>
    </source>
</evidence>
<dbReference type="SUPFAM" id="SSF90123">
    <property type="entry name" value="ABC transporter transmembrane region"/>
    <property type="match status" value="1"/>
</dbReference>
<evidence type="ECO:0000256" key="5">
    <source>
        <dbReference type="ARBA" id="ARBA00022741"/>
    </source>
</evidence>
<dbReference type="InterPro" id="IPR050173">
    <property type="entry name" value="ABC_transporter_C-like"/>
</dbReference>
<name>A0AAV2TM44_CALDB</name>
<dbReference type="PANTHER" id="PTHR24223">
    <property type="entry name" value="ATP-BINDING CASSETTE SUB-FAMILY C"/>
    <property type="match status" value="1"/>
</dbReference>
<sequence length="131" mass="14923">MANKWYLLLTAATLFCEMGLQTAKPIIMQQILLEFENIDSNGSLRRAGIFSGIFIITTFLALYFSNTSFWFSFRMGLRLRVAVSGLIYRKVLRLNQKALLSTAAGQIINLLSTDVQRFEYVSDSAQLVNRR</sequence>
<comment type="subcellular location">
    <subcellularLocation>
        <location evidence="1">Membrane</location>
        <topology evidence="1">Multi-pass membrane protein</topology>
    </subcellularLocation>
</comment>
<keyword evidence="7 9" id="KW-1133">Transmembrane helix</keyword>
<dbReference type="Proteomes" id="UP001497525">
    <property type="component" value="Unassembled WGS sequence"/>
</dbReference>
<evidence type="ECO:0000256" key="4">
    <source>
        <dbReference type="ARBA" id="ARBA00022692"/>
    </source>
</evidence>
<dbReference type="GO" id="GO:0140359">
    <property type="term" value="F:ABC-type transporter activity"/>
    <property type="evidence" value="ECO:0007669"/>
    <property type="project" value="InterPro"/>
</dbReference>
<feature type="chain" id="PRO_5043674184" description="ABC transmembrane type-1 domain-containing protein" evidence="10">
    <location>
        <begin position="24"/>
        <end position="131"/>
    </location>
</feature>
<keyword evidence="10" id="KW-0732">Signal</keyword>
<evidence type="ECO:0000256" key="10">
    <source>
        <dbReference type="SAM" id="SignalP"/>
    </source>
</evidence>
<evidence type="ECO:0000259" key="11">
    <source>
        <dbReference type="PROSITE" id="PS50929"/>
    </source>
</evidence>
<dbReference type="InterPro" id="IPR036640">
    <property type="entry name" value="ABC1_TM_sf"/>
</dbReference>
<dbReference type="Gene3D" id="1.20.1560.10">
    <property type="entry name" value="ABC transporter type 1, transmembrane domain"/>
    <property type="match status" value="1"/>
</dbReference>
<feature type="domain" description="ABC transmembrane type-1" evidence="11">
    <location>
        <begin position="8"/>
        <end position="119"/>
    </location>
</feature>
<feature type="transmembrane region" description="Helical" evidence="9">
    <location>
        <begin position="47"/>
        <end position="71"/>
    </location>
</feature>
<keyword evidence="4 9" id="KW-0812">Transmembrane</keyword>
<evidence type="ECO:0000256" key="6">
    <source>
        <dbReference type="ARBA" id="ARBA00022840"/>
    </source>
</evidence>
<keyword evidence="5" id="KW-0547">Nucleotide-binding</keyword>
<keyword evidence="3" id="KW-0813">Transport</keyword>
<gene>
    <name evidence="12" type="ORF">CDAUBV1_LOCUS11636</name>
</gene>
<dbReference type="Pfam" id="PF00664">
    <property type="entry name" value="ABC_membrane"/>
    <property type="match status" value="1"/>
</dbReference>
<evidence type="ECO:0000313" key="12">
    <source>
        <dbReference type="EMBL" id="CAL5137309.1"/>
    </source>
</evidence>
<accession>A0AAV2TM44</accession>
<organism evidence="12 13">
    <name type="scientific">Calicophoron daubneyi</name>
    <name type="common">Rumen fluke</name>
    <name type="synonym">Paramphistomum daubneyi</name>
    <dbReference type="NCBI Taxonomy" id="300641"/>
    <lineage>
        <taxon>Eukaryota</taxon>
        <taxon>Metazoa</taxon>
        <taxon>Spiralia</taxon>
        <taxon>Lophotrochozoa</taxon>
        <taxon>Platyhelminthes</taxon>
        <taxon>Trematoda</taxon>
        <taxon>Digenea</taxon>
        <taxon>Plagiorchiida</taxon>
        <taxon>Pronocephalata</taxon>
        <taxon>Paramphistomoidea</taxon>
        <taxon>Paramphistomidae</taxon>
        <taxon>Calicophoron</taxon>
    </lineage>
</organism>
<evidence type="ECO:0000256" key="9">
    <source>
        <dbReference type="SAM" id="Phobius"/>
    </source>
</evidence>
<dbReference type="GO" id="GO:0005524">
    <property type="term" value="F:ATP binding"/>
    <property type="evidence" value="ECO:0007669"/>
    <property type="project" value="UniProtKB-KW"/>
</dbReference>
<keyword evidence="8 9" id="KW-0472">Membrane</keyword>
<reference evidence="12" key="1">
    <citation type="submission" date="2024-06" db="EMBL/GenBank/DDBJ databases">
        <authorList>
            <person name="Liu X."/>
            <person name="Lenzi L."/>
            <person name="Haldenby T S."/>
            <person name="Uol C."/>
        </authorList>
    </citation>
    <scope>NUCLEOTIDE SEQUENCE</scope>
</reference>
<comment type="similarity">
    <text evidence="2">Belongs to the ABC transporter superfamily. ABCC family. Conjugate transporter (TC 3.A.1.208) subfamily.</text>
</comment>
<protein>
    <recommendedName>
        <fullName evidence="11">ABC transmembrane type-1 domain-containing protein</fullName>
    </recommendedName>
</protein>
<keyword evidence="6" id="KW-0067">ATP-binding</keyword>